<reference evidence="2" key="1">
    <citation type="journal article" date="2014" name="Int. J. Syst. Evol. Microbiol.">
        <title>Complete genome sequence of Corynebacterium casei LMG S-19264T (=DSM 44701T), isolated from a smear-ripened cheese.</title>
        <authorList>
            <consortium name="US DOE Joint Genome Institute (JGI-PGF)"/>
            <person name="Walter F."/>
            <person name="Albersmeier A."/>
            <person name="Kalinowski J."/>
            <person name="Ruckert C."/>
        </authorList>
    </citation>
    <scope>NUCLEOTIDE SEQUENCE</scope>
    <source>
        <strain evidence="2">JCM 13919</strain>
    </source>
</reference>
<comment type="caution">
    <text evidence="2">The sequence shown here is derived from an EMBL/GenBank/DDBJ whole genome shotgun (WGS) entry which is preliminary data.</text>
</comment>
<dbReference type="Proteomes" id="UP000630149">
    <property type="component" value="Unassembled WGS sequence"/>
</dbReference>
<reference evidence="2" key="2">
    <citation type="submission" date="2020-09" db="EMBL/GenBank/DDBJ databases">
        <authorList>
            <person name="Sun Q."/>
            <person name="Ohkuma M."/>
        </authorList>
    </citation>
    <scope>NUCLEOTIDE SEQUENCE</scope>
    <source>
        <strain evidence="2">JCM 13919</strain>
    </source>
</reference>
<evidence type="ECO:0000313" key="2">
    <source>
        <dbReference type="EMBL" id="GGI75734.1"/>
    </source>
</evidence>
<dbReference type="RefSeq" id="WP_131775321.1">
    <property type="nucleotide sequence ID" value="NZ_BMOB01000001.1"/>
</dbReference>
<keyword evidence="1" id="KW-0620">Polyamine biosynthesis</keyword>
<dbReference type="Pfam" id="PF01564">
    <property type="entry name" value="Spermine_synth"/>
    <property type="match status" value="1"/>
</dbReference>
<dbReference type="PANTHER" id="PTHR43317:SF1">
    <property type="entry name" value="THERMOSPERMINE SYNTHASE ACAULIS5"/>
    <property type="match status" value="1"/>
</dbReference>
<proteinExistence type="predicted"/>
<dbReference type="AlphaFoldDB" id="A0A917N7U7"/>
<dbReference type="Gene3D" id="3.40.50.150">
    <property type="entry name" value="Vaccinia Virus protein VP39"/>
    <property type="match status" value="1"/>
</dbReference>
<dbReference type="OrthoDB" id="5647652at2"/>
<dbReference type="SUPFAM" id="SSF53335">
    <property type="entry name" value="S-adenosyl-L-methionine-dependent methyltransferases"/>
    <property type="match status" value="1"/>
</dbReference>
<dbReference type="EMBL" id="BMOB01000001">
    <property type="protein sequence ID" value="GGI75734.1"/>
    <property type="molecule type" value="Genomic_DNA"/>
</dbReference>
<dbReference type="PANTHER" id="PTHR43317">
    <property type="entry name" value="THERMOSPERMINE SYNTHASE ACAULIS5"/>
    <property type="match status" value="1"/>
</dbReference>
<organism evidence="2 3">
    <name type="scientific">Legionella impletisoli</name>
    <dbReference type="NCBI Taxonomy" id="343510"/>
    <lineage>
        <taxon>Bacteria</taxon>
        <taxon>Pseudomonadati</taxon>
        <taxon>Pseudomonadota</taxon>
        <taxon>Gammaproteobacteria</taxon>
        <taxon>Legionellales</taxon>
        <taxon>Legionellaceae</taxon>
        <taxon>Legionella</taxon>
    </lineage>
</organism>
<accession>A0A917N7U7</accession>
<evidence type="ECO:0008006" key="4">
    <source>
        <dbReference type="Google" id="ProtNLM"/>
    </source>
</evidence>
<name>A0A917N7U7_9GAMM</name>
<protein>
    <recommendedName>
        <fullName evidence="4">Spermidine synthase</fullName>
    </recommendedName>
</protein>
<sequence length="245" mass="28361">MRTIQLKTYFKHCIYESNSGIRVYQNLIYRWLTFSTRPIQTLLNRYHPERPMLDYLVPLTLAVRSKPGKTCLLGLGGAGAAHYLQPHLQTSWLDIIECNQEVIDVAKRFFMADTISNTTIYYEPAESFIQKDTHQYDHVLIDLFDEQAFPESCNTEAFFIHCVRQLTSQGILAINIANPGQQRSIFVKLKALFHPAIVSFPIKNSANIVVLAANDRSIDTLKNIILTYHKHHRLFWDTRWGYIAE</sequence>
<gene>
    <name evidence="2" type="ORF">GCM10007966_00690</name>
</gene>
<keyword evidence="3" id="KW-1185">Reference proteome</keyword>
<evidence type="ECO:0000313" key="3">
    <source>
        <dbReference type="Proteomes" id="UP000630149"/>
    </source>
</evidence>
<dbReference type="InterPro" id="IPR029063">
    <property type="entry name" value="SAM-dependent_MTases_sf"/>
</dbReference>
<dbReference type="GO" id="GO:0006596">
    <property type="term" value="P:polyamine biosynthetic process"/>
    <property type="evidence" value="ECO:0007669"/>
    <property type="project" value="UniProtKB-KW"/>
</dbReference>
<evidence type="ECO:0000256" key="1">
    <source>
        <dbReference type="ARBA" id="ARBA00023115"/>
    </source>
</evidence>